<proteinExistence type="predicted"/>
<gene>
    <name evidence="1" type="ORF">VAZ01S_039_00130</name>
</gene>
<accession>U3CCW7</accession>
<sequence length="136" mass="15529">MEKIQPQFSKHIKEKTLEVEALDFVDITNQAKEAGFYFECTGISRLAFNTVVNVPETLQECSQDSLIRQLLKLAWRAARKVPESSQVTFTVCKPPTVDSIYINQPVDLFCSIELSNEKIPMLIITTKEEVLKYIES</sequence>
<dbReference type="AlphaFoldDB" id="U3CCW7"/>
<dbReference type="EMBL" id="BATL01000039">
    <property type="protein sequence ID" value="GAD76188.1"/>
    <property type="molecule type" value="Genomic_DNA"/>
</dbReference>
<comment type="caution">
    <text evidence="1">The sequence shown here is derived from an EMBL/GenBank/DDBJ whole genome shotgun (WGS) entry which is preliminary data.</text>
</comment>
<organism evidence="1 2">
    <name type="scientific">Vibrio azureus NBRC 104587</name>
    <dbReference type="NCBI Taxonomy" id="1219077"/>
    <lineage>
        <taxon>Bacteria</taxon>
        <taxon>Pseudomonadati</taxon>
        <taxon>Pseudomonadota</taxon>
        <taxon>Gammaproteobacteria</taxon>
        <taxon>Vibrionales</taxon>
        <taxon>Vibrionaceae</taxon>
        <taxon>Vibrio</taxon>
    </lineage>
</organism>
<reference evidence="1 2" key="1">
    <citation type="submission" date="2013-09" db="EMBL/GenBank/DDBJ databases">
        <title>Whole genome shotgun sequence of Vibrio azureus NBRC 104587.</title>
        <authorList>
            <person name="Isaki S."/>
            <person name="Hosoyama A."/>
            <person name="Numata M."/>
            <person name="Hashimoto M."/>
            <person name="Hosoyama Y."/>
            <person name="Tsuchikane K."/>
            <person name="Noguchi M."/>
            <person name="Hirakata S."/>
            <person name="Ichikawa N."/>
            <person name="Ohji S."/>
            <person name="Yamazoe A."/>
            <person name="Fujita N."/>
        </authorList>
    </citation>
    <scope>NUCLEOTIDE SEQUENCE [LARGE SCALE GENOMIC DNA]</scope>
    <source>
        <strain evidence="1 2">NBRC 104587</strain>
    </source>
</reference>
<dbReference type="RefSeq" id="WP_021709938.1">
    <property type="nucleotide sequence ID" value="NZ_BAOB01000304.1"/>
</dbReference>
<keyword evidence="2" id="KW-1185">Reference proteome</keyword>
<name>U3CCW7_9VIBR</name>
<dbReference type="eggNOG" id="ENOG5030TCJ">
    <property type="taxonomic scope" value="Bacteria"/>
</dbReference>
<evidence type="ECO:0000313" key="1">
    <source>
        <dbReference type="EMBL" id="GAD76188.1"/>
    </source>
</evidence>
<dbReference type="OrthoDB" id="5871782at2"/>
<dbReference type="Proteomes" id="UP000016567">
    <property type="component" value="Unassembled WGS sequence"/>
</dbReference>
<evidence type="ECO:0000313" key="2">
    <source>
        <dbReference type="Proteomes" id="UP000016567"/>
    </source>
</evidence>
<protein>
    <submittedName>
        <fullName evidence="1">Uncharacterized protein</fullName>
    </submittedName>
</protein>